<reference evidence="5 6" key="1">
    <citation type="submission" date="2013-12" db="EMBL/GenBank/DDBJ databases">
        <title>Draft genome of the parsitic nematode Ancylostoma duodenale.</title>
        <authorList>
            <person name="Mitreva M."/>
        </authorList>
    </citation>
    <scope>NUCLEOTIDE SEQUENCE [LARGE SCALE GENOMIC DNA]</scope>
    <source>
        <strain evidence="5 6">Zhejiang</strain>
    </source>
</reference>
<keyword evidence="4" id="KW-0687">Ribonucleoprotein</keyword>
<evidence type="ECO:0000256" key="3">
    <source>
        <dbReference type="ARBA" id="ARBA00023128"/>
    </source>
</evidence>
<keyword evidence="2" id="KW-0689">Ribosomal protein</keyword>
<keyword evidence="3" id="KW-0496">Mitochondrion</keyword>
<proteinExistence type="predicted"/>
<dbReference type="PANTHER" id="PTHR13014:SF3">
    <property type="entry name" value="LARGE RIBOSOMAL SUBUNIT PROTEIN ML65"/>
    <property type="match status" value="1"/>
</dbReference>
<evidence type="ECO:0000256" key="4">
    <source>
        <dbReference type="ARBA" id="ARBA00023274"/>
    </source>
</evidence>
<dbReference type="GO" id="GO:0003735">
    <property type="term" value="F:structural constituent of ribosome"/>
    <property type="evidence" value="ECO:0007669"/>
    <property type="project" value="InterPro"/>
</dbReference>
<dbReference type="InterPro" id="IPR039982">
    <property type="entry name" value="Ribosomal_mL65"/>
</dbReference>
<keyword evidence="6" id="KW-1185">Reference proteome</keyword>
<dbReference type="Proteomes" id="UP000054047">
    <property type="component" value="Unassembled WGS sequence"/>
</dbReference>
<accession>A0A0C2GST2</accession>
<evidence type="ECO:0000313" key="6">
    <source>
        <dbReference type="Proteomes" id="UP000054047"/>
    </source>
</evidence>
<sequence>MFLYDVKEIGSDEVVRKVRKSSKYIGDDRRKLGELAFVSRDRLAVQLRSREALAPLHSLESDEACHPLFPSDVDINNDVLFSPKVMNLWPDENPLWQCPGYFVESEETHTYGRIAAKSLSLLDDRCKYWDAPPEESAEMWQECAKAQAVAYDVQSECFWVRSGFMFLYDVKEIGSDEVVRKVRKSSKYIGDDRRKLGELAFVSRDRLAVQLRSREALAPLHSLESDEACHPLFPSDVDINNDVLFSPKVMNLWPDENPLWQCPGYFVESEETHTYGRIGAKSLSLLDDRCKYWDAPPEESAEMWQECAKAQAVASLFTMLCAQAHTHGKVSPSTLT</sequence>
<dbReference type="GO" id="GO:0006412">
    <property type="term" value="P:translation"/>
    <property type="evidence" value="ECO:0007669"/>
    <property type="project" value="InterPro"/>
</dbReference>
<evidence type="ECO:0000256" key="1">
    <source>
        <dbReference type="ARBA" id="ARBA00004173"/>
    </source>
</evidence>
<comment type="subcellular location">
    <subcellularLocation>
        <location evidence="1">Mitochondrion</location>
    </subcellularLocation>
</comment>
<evidence type="ECO:0000256" key="2">
    <source>
        <dbReference type="ARBA" id="ARBA00022980"/>
    </source>
</evidence>
<dbReference type="PANTHER" id="PTHR13014">
    <property type="entry name" value="MITOCHONDRIAL 28S RIBOSOMAL PROTEIN S30/P52 PRO-APOTOTIC PROTEIN"/>
    <property type="match status" value="1"/>
</dbReference>
<gene>
    <name evidence="5" type="ORF">ANCDUO_07659</name>
</gene>
<dbReference type="Pfam" id="PF07147">
    <property type="entry name" value="PDCD9"/>
    <property type="match status" value="1"/>
</dbReference>
<name>A0A0C2GST2_9BILA</name>
<dbReference type="GO" id="GO:0005762">
    <property type="term" value="C:mitochondrial large ribosomal subunit"/>
    <property type="evidence" value="ECO:0007669"/>
    <property type="project" value="TreeGrafter"/>
</dbReference>
<evidence type="ECO:0000313" key="5">
    <source>
        <dbReference type="EMBL" id="KIH62059.1"/>
    </source>
</evidence>
<dbReference type="EMBL" id="KN729625">
    <property type="protein sequence ID" value="KIH62059.1"/>
    <property type="molecule type" value="Genomic_DNA"/>
</dbReference>
<protein>
    <submittedName>
        <fullName evidence="5">Uncharacterized protein</fullName>
    </submittedName>
</protein>
<dbReference type="OrthoDB" id="7663298at2759"/>
<dbReference type="InterPro" id="IPR010793">
    <property type="entry name" value="Ribosomal_mL37/mL65"/>
</dbReference>
<organism evidence="5 6">
    <name type="scientific">Ancylostoma duodenale</name>
    <dbReference type="NCBI Taxonomy" id="51022"/>
    <lineage>
        <taxon>Eukaryota</taxon>
        <taxon>Metazoa</taxon>
        <taxon>Ecdysozoa</taxon>
        <taxon>Nematoda</taxon>
        <taxon>Chromadorea</taxon>
        <taxon>Rhabditida</taxon>
        <taxon>Rhabditina</taxon>
        <taxon>Rhabditomorpha</taxon>
        <taxon>Strongyloidea</taxon>
        <taxon>Ancylostomatidae</taxon>
        <taxon>Ancylostomatinae</taxon>
        <taxon>Ancylostoma</taxon>
    </lineage>
</organism>
<dbReference type="AlphaFoldDB" id="A0A0C2GST2"/>